<gene>
    <name evidence="2" type="primary">NPR2</name>
    <name evidence="2" type="ORF">HK103_004049</name>
</gene>
<proteinExistence type="inferred from homology"/>
<dbReference type="EMBL" id="JADGKB010000031">
    <property type="protein sequence ID" value="KAJ3258056.1"/>
    <property type="molecule type" value="Genomic_DNA"/>
</dbReference>
<dbReference type="InterPro" id="IPR009348">
    <property type="entry name" value="NPR2-like"/>
</dbReference>
<organism evidence="2 3">
    <name type="scientific">Boothiomyces macroporosus</name>
    <dbReference type="NCBI Taxonomy" id="261099"/>
    <lineage>
        <taxon>Eukaryota</taxon>
        <taxon>Fungi</taxon>
        <taxon>Fungi incertae sedis</taxon>
        <taxon>Chytridiomycota</taxon>
        <taxon>Chytridiomycota incertae sedis</taxon>
        <taxon>Chytridiomycetes</taxon>
        <taxon>Rhizophydiales</taxon>
        <taxon>Terramycetaceae</taxon>
        <taxon>Boothiomyces</taxon>
    </lineage>
</organism>
<dbReference type="GO" id="GO:1990130">
    <property type="term" value="C:GATOR1 complex"/>
    <property type="evidence" value="ECO:0007669"/>
    <property type="project" value="TreeGrafter"/>
</dbReference>
<dbReference type="Proteomes" id="UP001210925">
    <property type="component" value="Unassembled WGS sequence"/>
</dbReference>
<protein>
    <submittedName>
        <fullName evidence="2">Nitrogen permease regulator 2</fullName>
    </submittedName>
</protein>
<dbReference type="Pfam" id="PF06218">
    <property type="entry name" value="NPR2"/>
    <property type="match status" value="2"/>
</dbReference>
<reference evidence="2" key="1">
    <citation type="submission" date="2020-05" db="EMBL/GenBank/DDBJ databases">
        <title>Phylogenomic resolution of chytrid fungi.</title>
        <authorList>
            <person name="Stajich J.E."/>
            <person name="Amses K."/>
            <person name="Simmons R."/>
            <person name="Seto K."/>
            <person name="Myers J."/>
            <person name="Bonds A."/>
            <person name="Quandt C.A."/>
            <person name="Barry K."/>
            <person name="Liu P."/>
            <person name="Grigoriev I."/>
            <person name="Longcore J.E."/>
            <person name="James T.Y."/>
        </authorList>
    </citation>
    <scope>NUCLEOTIDE SEQUENCE</scope>
    <source>
        <strain evidence="2">PLAUS21</strain>
    </source>
</reference>
<evidence type="ECO:0000313" key="2">
    <source>
        <dbReference type="EMBL" id="KAJ3258056.1"/>
    </source>
</evidence>
<dbReference type="GO" id="GO:0005774">
    <property type="term" value="C:vacuolar membrane"/>
    <property type="evidence" value="ECO:0007669"/>
    <property type="project" value="TreeGrafter"/>
</dbReference>
<dbReference type="PANTHER" id="PTHR12991:SF10">
    <property type="entry name" value="GATOR COMPLEX PROTEIN NPRL2"/>
    <property type="match status" value="1"/>
</dbReference>
<accession>A0AAD5UH73</accession>
<comment type="similarity">
    <text evidence="1">Belongs to the NPR2 family.</text>
</comment>
<keyword evidence="3" id="KW-1185">Reference proteome</keyword>
<dbReference type="GO" id="GO:1904262">
    <property type="term" value="P:negative regulation of TORC1 signaling"/>
    <property type="evidence" value="ECO:0007669"/>
    <property type="project" value="TreeGrafter"/>
</dbReference>
<dbReference type="PANTHER" id="PTHR12991">
    <property type="entry name" value="NITROGEN PERMEASE REGULATOR 2/TUMOR SUPPRESSOR CANDIDATE 4"/>
    <property type="match status" value="1"/>
</dbReference>
<dbReference type="AlphaFoldDB" id="A0AAD5UH73"/>
<sequence>MDEFPQILAIFYAEFHITQGSQVLFEVPEGFTNSINDGPLKVDFDSFSEYMIPKSALCNQLVTISTTNFRIMGYPVLLQDSKYERNALLFNLCFVFEKSANILSFEQIVTKIARVLRALEVRAILNKVESEFLSNPETKSTLPNIITQIMEDLNSYHECQISVNDSNRIDLKLFPVHSEPPPVYDYQVPILITDLTKYIDRHWDITMRRIVDFVNGVNTVHKIAYKSDVDITYFGNIYATTSGINRLSESEELQNECIEFVRKPDCLAPSVGMIFSLYCSLKGNMSLLDWMRENPVYSSQVDIRRFIAFGVIHEIILRIHNYPIYYNPKDDKVPHEVLEISQYLNGQHHLDDLCTRFNKGPKEMQELLNIPQIQSIFK</sequence>
<evidence type="ECO:0000313" key="3">
    <source>
        <dbReference type="Proteomes" id="UP001210925"/>
    </source>
</evidence>
<dbReference type="GO" id="GO:0010508">
    <property type="term" value="P:positive regulation of autophagy"/>
    <property type="evidence" value="ECO:0007669"/>
    <property type="project" value="TreeGrafter"/>
</dbReference>
<name>A0AAD5UH73_9FUNG</name>
<evidence type="ECO:0000256" key="1">
    <source>
        <dbReference type="ARBA" id="ARBA00008433"/>
    </source>
</evidence>
<dbReference type="GO" id="GO:0005096">
    <property type="term" value="F:GTPase activator activity"/>
    <property type="evidence" value="ECO:0007669"/>
    <property type="project" value="TreeGrafter"/>
</dbReference>
<comment type="caution">
    <text evidence="2">The sequence shown here is derived from an EMBL/GenBank/DDBJ whole genome shotgun (WGS) entry which is preliminary data.</text>
</comment>